<reference evidence="1" key="1">
    <citation type="journal article" date="2021" name="New Phytol.">
        <title>Evolutionary innovations through gain and loss of genes in the ectomycorrhizal Boletales.</title>
        <authorList>
            <person name="Wu G."/>
            <person name="Miyauchi S."/>
            <person name="Morin E."/>
            <person name="Kuo A."/>
            <person name="Drula E."/>
            <person name="Varga T."/>
            <person name="Kohler A."/>
            <person name="Feng B."/>
            <person name="Cao Y."/>
            <person name="Lipzen A."/>
            <person name="Daum C."/>
            <person name="Hundley H."/>
            <person name="Pangilinan J."/>
            <person name="Johnson J."/>
            <person name="Barry K."/>
            <person name="LaButti K."/>
            <person name="Ng V."/>
            <person name="Ahrendt S."/>
            <person name="Min B."/>
            <person name="Choi I.G."/>
            <person name="Park H."/>
            <person name="Plett J.M."/>
            <person name="Magnuson J."/>
            <person name="Spatafora J.W."/>
            <person name="Nagy L.G."/>
            <person name="Henrissat B."/>
            <person name="Grigoriev I.V."/>
            <person name="Yang Z.L."/>
            <person name="Xu J."/>
            <person name="Martin F.M."/>
        </authorList>
    </citation>
    <scope>NUCLEOTIDE SEQUENCE</scope>
    <source>
        <strain evidence="1">KKN 215</strain>
    </source>
</reference>
<name>A0A8K0XR80_9AGAR</name>
<keyword evidence="2" id="KW-1185">Reference proteome</keyword>
<accession>A0A8K0XR80</accession>
<evidence type="ECO:0000313" key="2">
    <source>
        <dbReference type="Proteomes" id="UP000813824"/>
    </source>
</evidence>
<dbReference type="Proteomes" id="UP000813824">
    <property type="component" value="Unassembled WGS sequence"/>
</dbReference>
<evidence type="ECO:0000313" key="1">
    <source>
        <dbReference type="EMBL" id="KAH8102281.1"/>
    </source>
</evidence>
<proteinExistence type="predicted"/>
<organism evidence="1 2">
    <name type="scientific">Cristinia sonorae</name>
    <dbReference type="NCBI Taxonomy" id="1940300"/>
    <lineage>
        <taxon>Eukaryota</taxon>
        <taxon>Fungi</taxon>
        <taxon>Dikarya</taxon>
        <taxon>Basidiomycota</taxon>
        <taxon>Agaricomycotina</taxon>
        <taxon>Agaricomycetes</taxon>
        <taxon>Agaricomycetidae</taxon>
        <taxon>Agaricales</taxon>
        <taxon>Pleurotineae</taxon>
        <taxon>Stephanosporaceae</taxon>
        <taxon>Cristinia</taxon>
    </lineage>
</organism>
<dbReference type="AlphaFoldDB" id="A0A8K0XR80"/>
<dbReference type="EMBL" id="JAEVFJ010000010">
    <property type="protein sequence ID" value="KAH8102281.1"/>
    <property type="molecule type" value="Genomic_DNA"/>
</dbReference>
<protein>
    <submittedName>
        <fullName evidence="1">Uncharacterized protein</fullName>
    </submittedName>
</protein>
<comment type="caution">
    <text evidence="1">The sequence shown here is derived from an EMBL/GenBank/DDBJ whole genome shotgun (WGS) entry which is preliminary data.</text>
</comment>
<sequence>MAGNETNALHDSTTLKTTVMANNEHLRQLLDSYPAAVTDSYGSGTVDTLHIHQTGPVWPVAPPNTQKFIHAAWSPRRRRSGLRLKCIAAFLDSFEVEVQLTAFDPLAYASAGEAELSCNFVVVISVNPHTLAYQDAVATAPSIIDILENAGFSDARVAFVEAVYRRRQAKFMGFNPNDELESTAAIHSFSQSLHRSLRIRGHRWYLRPSHEALGRIPAPTDDEPSDKTERRRELIDLIAMTKKKITAANELHTSATKSYTFPDSHILGFVYHYGYLYGWAVIQLNVGAGLEAGNLLGNKLYVDWKDYMFPQVHDCSGFNVPQLLLLQLKDYILEDEFRNPQNHDINDVKMLLAVKNGRCLWMRQRHGVTHPPIPRPRPQGRRVRDHRAWIRYQDGQKLSILRPGIEHLIGPITGGGNPMDATDKTYITPYYKLKLQIESVFEKIHLLPVDFNFLFV</sequence>
<gene>
    <name evidence="1" type="ORF">BXZ70DRAFT_906240</name>
</gene>
<dbReference type="OrthoDB" id="5424209at2759"/>